<keyword evidence="7" id="KW-0130">Cell adhesion</keyword>
<dbReference type="STRING" id="409849.ENSPMGP00000021784"/>
<reference evidence="15" key="2">
    <citation type="submission" date="2025-09" db="UniProtKB">
        <authorList>
            <consortium name="Ensembl"/>
        </authorList>
    </citation>
    <scope>IDENTIFICATION</scope>
</reference>
<dbReference type="Pfam" id="PF00047">
    <property type="entry name" value="ig"/>
    <property type="match status" value="1"/>
</dbReference>
<evidence type="ECO:0000259" key="14">
    <source>
        <dbReference type="PROSITE" id="PS50835"/>
    </source>
</evidence>
<dbReference type="InterPro" id="IPR013151">
    <property type="entry name" value="Immunoglobulin_dom"/>
</dbReference>
<sequence length="507" mass="57031">MGVSCCISHDASVELLRRKYLIVILSLLLLMPSIPSQFLPTPLDCRKTCVCASNIISCSKTNLTQIPMELPSFTAALDLSFNSISRLKADWTPYRLGRLHTLQLSHNGLHFLSTEAFVYVTRLRLLDLSCNNVKQLDEFIFEPLEHLEVLLLYNNRIAQIDRSAFAGLMSLQKLYMSNNQVSRFPLELVKERSRLETLKLLDMSGNKIKNLPLNDLQELPAWIKNGLYFHRNPVPCSCELYDLVARWYNMELSSATDYKDEHTCVLPGSPKEKMAVMDLNKVYLNCSEVKVMNRESFLEQFLVLECDTRQRNVIKNWVLPGNTPLSPAHKTAVMLDGGSLQIGPLTAEDSGVYTCYASGETFNETLYVTVVVFNGTMSGGLENLKTAYTTLVGCLITVVFVLIYLYLTPCRCPCCPGQDLEKTDPRDSLHSSTVSIANKVQDNTGPPLGSHTFSYKHVGFMEEQLKQNGRLNPIGEEDEEWQGEATERQKCDIGVGRSGHLYSPMVV</sequence>
<dbReference type="RefSeq" id="XP_033822537.1">
    <property type="nucleotide sequence ID" value="XM_033966646.2"/>
</dbReference>
<evidence type="ECO:0000256" key="10">
    <source>
        <dbReference type="ARBA" id="ARBA00023157"/>
    </source>
</evidence>
<evidence type="ECO:0000256" key="5">
    <source>
        <dbReference type="ARBA" id="ARBA00022729"/>
    </source>
</evidence>
<dbReference type="Gene3D" id="3.80.10.10">
    <property type="entry name" value="Ribonuclease Inhibitor"/>
    <property type="match status" value="1"/>
</dbReference>
<dbReference type="GO" id="GO:0016020">
    <property type="term" value="C:membrane"/>
    <property type="evidence" value="ECO:0007669"/>
    <property type="project" value="UniProtKB-SubCell"/>
</dbReference>
<feature type="domain" description="Ig-like" evidence="14">
    <location>
        <begin position="270"/>
        <end position="369"/>
    </location>
</feature>
<dbReference type="SUPFAM" id="SSF48726">
    <property type="entry name" value="Immunoglobulin"/>
    <property type="match status" value="1"/>
</dbReference>
<comment type="subcellular location">
    <subcellularLocation>
        <location evidence="1">Membrane</location>
        <topology evidence="1">Single-pass type I membrane protein</topology>
    </subcellularLocation>
</comment>
<name>A0A3B4AZ76_9GOBI</name>
<feature type="transmembrane region" description="Helical" evidence="13">
    <location>
        <begin position="387"/>
        <end position="407"/>
    </location>
</feature>
<keyword evidence="10" id="KW-1015">Disulfide bond</keyword>
<dbReference type="Proteomes" id="UP000261520">
    <property type="component" value="Unplaced"/>
</dbReference>
<evidence type="ECO:0000256" key="9">
    <source>
        <dbReference type="ARBA" id="ARBA00023136"/>
    </source>
</evidence>
<dbReference type="InterPro" id="IPR031283">
    <property type="entry name" value="AMIGO"/>
</dbReference>
<dbReference type="PANTHER" id="PTHR24368">
    <property type="entry name" value="AMPHOTERIN-INDUCED PROTEIN"/>
    <property type="match status" value="1"/>
</dbReference>
<dbReference type="InterPro" id="IPR036179">
    <property type="entry name" value="Ig-like_dom_sf"/>
</dbReference>
<comment type="similarity">
    <text evidence="2">Belongs to the immunoglobulin superfamily. AMIGO family.</text>
</comment>
<proteinExistence type="inferred from homology"/>
<evidence type="ECO:0000256" key="1">
    <source>
        <dbReference type="ARBA" id="ARBA00004479"/>
    </source>
</evidence>
<dbReference type="GO" id="GO:0007155">
    <property type="term" value="P:cell adhesion"/>
    <property type="evidence" value="ECO:0007669"/>
    <property type="project" value="UniProtKB-KW"/>
</dbReference>
<dbReference type="GO" id="GO:0007420">
    <property type="term" value="P:brain development"/>
    <property type="evidence" value="ECO:0007669"/>
    <property type="project" value="TreeGrafter"/>
</dbReference>
<evidence type="ECO:0000256" key="11">
    <source>
        <dbReference type="ARBA" id="ARBA00023180"/>
    </source>
</evidence>
<dbReference type="PROSITE" id="PS50835">
    <property type="entry name" value="IG_LIKE"/>
    <property type="match status" value="1"/>
</dbReference>
<dbReference type="SMART" id="SM00369">
    <property type="entry name" value="LRR_TYP"/>
    <property type="match status" value="5"/>
</dbReference>
<evidence type="ECO:0000256" key="3">
    <source>
        <dbReference type="ARBA" id="ARBA00022614"/>
    </source>
</evidence>
<dbReference type="Pfam" id="PF13855">
    <property type="entry name" value="LRR_8"/>
    <property type="match status" value="1"/>
</dbReference>
<keyword evidence="12" id="KW-0393">Immunoglobulin domain</keyword>
<dbReference type="Ensembl" id="ENSPMGT00000023204.1">
    <property type="protein sequence ID" value="ENSPMGP00000021784.1"/>
    <property type="gene ID" value="ENSPMGG00000017641.1"/>
</dbReference>
<keyword evidence="8 13" id="KW-1133">Transmembrane helix</keyword>
<dbReference type="OrthoDB" id="676979at2759"/>
<reference evidence="15" key="1">
    <citation type="submission" date="2025-08" db="UniProtKB">
        <authorList>
            <consortium name="Ensembl"/>
        </authorList>
    </citation>
    <scope>IDENTIFICATION</scope>
</reference>
<dbReference type="InterPro" id="IPR032675">
    <property type="entry name" value="LRR_dom_sf"/>
</dbReference>
<dbReference type="InterPro" id="IPR007110">
    <property type="entry name" value="Ig-like_dom"/>
</dbReference>
<evidence type="ECO:0000256" key="13">
    <source>
        <dbReference type="SAM" id="Phobius"/>
    </source>
</evidence>
<dbReference type="SMART" id="SM00409">
    <property type="entry name" value="IG"/>
    <property type="match status" value="1"/>
</dbReference>
<evidence type="ECO:0000256" key="12">
    <source>
        <dbReference type="ARBA" id="ARBA00023319"/>
    </source>
</evidence>
<keyword evidence="5" id="KW-0732">Signal</keyword>
<dbReference type="AlphaFoldDB" id="A0A3B4AZ76"/>
<evidence type="ECO:0000256" key="2">
    <source>
        <dbReference type="ARBA" id="ARBA00005670"/>
    </source>
</evidence>
<evidence type="ECO:0000256" key="8">
    <source>
        <dbReference type="ARBA" id="ARBA00022989"/>
    </source>
</evidence>
<keyword evidence="6" id="KW-0677">Repeat</keyword>
<dbReference type="PANTHER" id="PTHR24368:SF1">
    <property type="entry name" value="AMPHOTERIN-INDUCED PROTEIN 1"/>
    <property type="match status" value="1"/>
</dbReference>
<dbReference type="SUPFAM" id="SSF52058">
    <property type="entry name" value="L domain-like"/>
    <property type="match status" value="1"/>
</dbReference>
<keyword evidence="16" id="KW-1185">Reference proteome</keyword>
<dbReference type="InterPro" id="IPR013783">
    <property type="entry name" value="Ig-like_fold"/>
</dbReference>
<keyword evidence="11" id="KW-0325">Glycoprotein</keyword>
<organism evidence="15 16">
    <name type="scientific">Periophthalmus magnuspinnatus</name>
    <dbReference type="NCBI Taxonomy" id="409849"/>
    <lineage>
        <taxon>Eukaryota</taxon>
        <taxon>Metazoa</taxon>
        <taxon>Chordata</taxon>
        <taxon>Craniata</taxon>
        <taxon>Vertebrata</taxon>
        <taxon>Euteleostomi</taxon>
        <taxon>Actinopterygii</taxon>
        <taxon>Neopterygii</taxon>
        <taxon>Teleostei</taxon>
        <taxon>Neoteleostei</taxon>
        <taxon>Acanthomorphata</taxon>
        <taxon>Gobiaria</taxon>
        <taxon>Gobiiformes</taxon>
        <taxon>Gobioidei</taxon>
        <taxon>Gobiidae</taxon>
        <taxon>Oxudercinae</taxon>
        <taxon>Periophthalmus</taxon>
    </lineage>
</organism>
<dbReference type="Gene3D" id="2.60.40.10">
    <property type="entry name" value="Immunoglobulins"/>
    <property type="match status" value="1"/>
</dbReference>
<keyword evidence="4 13" id="KW-0812">Transmembrane</keyword>
<dbReference type="InterPro" id="IPR001611">
    <property type="entry name" value="Leu-rich_rpt"/>
</dbReference>
<dbReference type="PROSITE" id="PS51450">
    <property type="entry name" value="LRR"/>
    <property type="match status" value="2"/>
</dbReference>
<accession>A0A3B4AZ76</accession>
<dbReference type="GeneID" id="117371055"/>
<keyword evidence="3" id="KW-0433">Leucine-rich repeat</keyword>
<evidence type="ECO:0000256" key="6">
    <source>
        <dbReference type="ARBA" id="ARBA00022737"/>
    </source>
</evidence>
<evidence type="ECO:0000256" key="4">
    <source>
        <dbReference type="ARBA" id="ARBA00022692"/>
    </source>
</evidence>
<dbReference type="InterPro" id="IPR003591">
    <property type="entry name" value="Leu-rich_rpt_typical-subtyp"/>
</dbReference>
<feature type="transmembrane region" description="Helical" evidence="13">
    <location>
        <begin position="20"/>
        <end position="39"/>
    </location>
</feature>
<protein>
    <recommendedName>
        <fullName evidence="14">Ig-like domain-containing protein</fullName>
    </recommendedName>
</protein>
<evidence type="ECO:0000313" key="15">
    <source>
        <dbReference type="Ensembl" id="ENSPMGP00000021784.1"/>
    </source>
</evidence>
<evidence type="ECO:0000313" key="16">
    <source>
        <dbReference type="Proteomes" id="UP000261520"/>
    </source>
</evidence>
<evidence type="ECO:0000256" key="7">
    <source>
        <dbReference type="ARBA" id="ARBA00022889"/>
    </source>
</evidence>
<keyword evidence="9 13" id="KW-0472">Membrane</keyword>
<dbReference type="InterPro" id="IPR003599">
    <property type="entry name" value="Ig_sub"/>
</dbReference>